<reference evidence="1 2" key="1">
    <citation type="submission" date="2020-08" db="EMBL/GenBank/DDBJ databases">
        <title>Genomic Encyclopedia of Type Strains, Phase IV (KMG-V): Genome sequencing to study the core and pangenomes of soil and plant-associated prokaryotes.</title>
        <authorList>
            <person name="Whitman W."/>
        </authorList>
    </citation>
    <scope>NUCLEOTIDE SEQUENCE [LARGE SCALE GENOMIC DNA]</scope>
    <source>
        <strain evidence="1 2">SEMIA 4011</strain>
    </source>
</reference>
<dbReference type="SUPFAM" id="SSF54593">
    <property type="entry name" value="Glyoxalase/Bleomycin resistance protein/Dihydroxybiphenyl dioxygenase"/>
    <property type="match status" value="1"/>
</dbReference>
<dbReference type="GO" id="GO:0051213">
    <property type="term" value="F:dioxygenase activity"/>
    <property type="evidence" value="ECO:0007669"/>
    <property type="project" value="UniProtKB-KW"/>
</dbReference>
<dbReference type="InterPro" id="IPR029068">
    <property type="entry name" value="Glyas_Bleomycin-R_OHBP_Dase"/>
</dbReference>
<sequence>MFGVIQYGFPDPEREEKIMSVYATVGAIDSAKSNAFYNAVLAVIGWSKHQEFPGWCAYSEGGRGEGFVLWVCQPFNGEAASAGNGSMIGFMAKSRAEVDAFYGVAMASGAVDEGAPGARPHYGPNWYAAYMRDPAGNKIAIVFNG</sequence>
<dbReference type="Proteomes" id="UP000517187">
    <property type="component" value="Unassembled WGS sequence"/>
</dbReference>
<dbReference type="Gene3D" id="3.10.180.10">
    <property type="entry name" value="2,3-Dihydroxybiphenyl 1,2-Dioxygenase, domain 1"/>
    <property type="match status" value="1"/>
</dbReference>
<dbReference type="CDD" id="cd07262">
    <property type="entry name" value="VOC_like"/>
    <property type="match status" value="1"/>
</dbReference>
<keyword evidence="1" id="KW-0560">Oxidoreductase</keyword>
<keyword evidence="1" id="KW-0223">Dioxygenase</keyword>
<gene>
    <name evidence="1" type="ORF">GGE66_003522</name>
</gene>
<dbReference type="GO" id="GO:0016829">
    <property type="term" value="F:lyase activity"/>
    <property type="evidence" value="ECO:0007669"/>
    <property type="project" value="UniProtKB-KW"/>
</dbReference>
<proteinExistence type="predicted"/>
<dbReference type="AlphaFoldDB" id="A0A7X0DTE9"/>
<accession>A0A7X0DTE9</accession>
<keyword evidence="1" id="KW-0456">Lyase</keyword>
<dbReference type="PANTHER" id="PTHR35006:SF2">
    <property type="entry name" value="GLYOXALASE FAMILY PROTEIN (AFU_ORTHOLOGUE AFUA_5G14830)"/>
    <property type="match status" value="1"/>
</dbReference>
<evidence type="ECO:0000313" key="1">
    <source>
        <dbReference type="EMBL" id="MBB6222538.1"/>
    </source>
</evidence>
<dbReference type="EMBL" id="JACIIJ010000007">
    <property type="protein sequence ID" value="MBB6222538.1"/>
    <property type="molecule type" value="Genomic_DNA"/>
</dbReference>
<evidence type="ECO:0000313" key="2">
    <source>
        <dbReference type="Proteomes" id="UP000517187"/>
    </source>
</evidence>
<name>A0A7X0DTE9_RHILE</name>
<dbReference type="PANTHER" id="PTHR35006">
    <property type="entry name" value="GLYOXALASE FAMILY PROTEIN (AFU_ORTHOLOGUE AFUA_5G14830)"/>
    <property type="match status" value="1"/>
</dbReference>
<protein>
    <submittedName>
        <fullName evidence="1">Catechol 2,3-dioxygenase-like lactoylglutathione lyase family enzyme</fullName>
    </submittedName>
</protein>
<comment type="caution">
    <text evidence="1">The sequence shown here is derived from an EMBL/GenBank/DDBJ whole genome shotgun (WGS) entry which is preliminary data.</text>
</comment>
<organism evidence="1 2">
    <name type="scientific">Rhizobium leguminosarum</name>
    <dbReference type="NCBI Taxonomy" id="384"/>
    <lineage>
        <taxon>Bacteria</taxon>
        <taxon>Pseudomonadati</taxon>
        <taxon>Pseudomonadota</taxon>
        <taxon>Alphaproteobacteria</taxon>
        <taxon>Hyphomicrobiales</taxon>
        <taxon>Rhizobiaceae</taxon>
        <taxon>Rhizobium/Agrobacterium group</taxon>
        <taxon>Rhizobium</taxon>
    </lineage>
</organism>